<reference evidence="3" key="1">
    <citation type="journal article" date="2019" name="Int. J. Syst. Evol. Microbiol.">
        <title>The Global Catalogue of Microorganisms (GCM) 10K type strain sequencing project: providing services to taxonomists for standard genome sequencing and annotation.</title>
        <authorList>
            <consortium name="The Broad Institute Genomics Platform"/>
            <consortium name="The Broad Institute Genome Sequencing Center for Infectious Disease"/>
            <person name="Wu L."/>
            <person name="Ma J."/>
        </authorList>
    </citation>
    <scope>NUCLEOTIDE SEQUENCE [LARGE SCALE GENOMIC DNA]</scope>
    <source>
        <strain evidence="3">CGMCC 4.7275</strain>
    </source>
</reference>
<evidence type="ECO:0000313" key="3">
    <source>
        <dbReference type="Proteomes" id="UP000660265"/>
    </source>
</evidence>
<gene>
    <name evidence="2" type="ORF">GCM10011583_03920</name>
</gene>
<sequence length="85" mass="8926">MVGQLADGRGDIDHGSEPVGLERLVGRGSEGQHREGDGHYERHGDQQDKATIDFHCAAPSPEPVLSIGDTQIPINGLGGVGGDRE</sequence>
<evidence type="ECO:0000313" key="2">
    <source>
        <dbReference type="EMBL" id="GGJ75688.1"/>
    </source>
</evidence>
<accession>A0ABQ2DXN5</accession>
<organism evidence="2 3">
    <name type="scientific">Streptomyces camponoticapitis</name>
    <dbReference type="NCBI Taxonomy" id="1616125"/>
    <lineage>
        <taxon>Bacteria</taxon>
        <taxon>Bacillati</taxon>
        <taxon>Actinomycetota</taxon>
        <taxon>Actinomycetes</taxon>
        <taxon>Kitasatosporales</taxon>
        <taxon>Streptomycetaceae</taxon>
        <taxon>Streptomyces</taxon>
    </lineage>
</organism>
<dbReference type="Proteomes" id="UP000660265">
    <property type="component" value="Unassembled WGS sequence"/>
</dbReference>
<feature type="region of interest" description="Disordered" evidence="1">
    <location>
        <begin position="1"/>
        <end position="85"/>
    </location>
</feature>
<name>A0ABQ2DXN5_9ACTN</name>
<comment type="caution">
    <text evidence="2">The sequence shown here is derived from an EMBL/GenBank/DDBJ whole genome shotgun (WGS) entry which is preliminary data.</text>
</comment>
<dbReference type="EMBL" id="BMMV01000001">
    <property type="protein sequence ID" value="GGJ75688.1"/>
    <property type="molecule type" value="Genomic_DNA"/>
</dbReference>
<feature type="compositionally biased region" description="Basic and acidic residues" evidence="1">
    <location>
        <begin position="30"/>
        <end position="52"/>
    </location>
</feature>
<evidence type="ECO:0000256" key="1">
    <source>
        <dbReference type="SAM" id="MobiDB-lite"/>
    </source>
</evidence>
<proteinExistence type="predicted"/>
<feature type="compositionally biased region" description="Gly residues" evidence="1">
    <location>
        <begin position="76"/>
        <end position="85"/>
    </location>
</feature>
<keyword evidence="3" id="KW-1185">Reference proteome</keyword>
<protein>
    <submittedName>
        <fullName evidence="2">Uncharacterized protein</fullName>
    </submittedName>
</protein>